<dbReference type="Proteomes" id="UP000075714">
    <property type="component" value="Unassembled WGS sequence"/>
</dbReference>
<feature type="compositionally biased region" description="Low complexity" evidence="1">
    <location>
        <begin position="114"/>
        <end position="125"/>
    </location>
</feature>
<dbReference type="SUPFAM" id="SSF55073">
    <property type="entry name" value="Nucleotide cyclase"/>
    <property type="match status" value="1"/>
</dbReference>
<proteinExistence type="predicted"/>
<evidence type="ECO:0000313" key="3">
    <source>
        <dbReference type="Proteomes" id="UP000075714"/>
    </source>
</evidence>
<gene>
    <name evidence="2" type="ORF">GPECTOR_50g597</name>
</gene>
<accession>A0A150G7Q6</accession>
<dbReference type="PANTHER" id="PTHR43081:SF1">
    <property type="entry name" value="ADENYLATE CYCLASE, TERMINAL-DIFFERENTIATION SPECIFIC"/>
    <property type="match status" value="1"/>
</dbReference>
<dbReference type="Gene3D" id="3.30.70.1230">
    <property type="entry name" value="Nucleotide cyclase"/>
    <property type="match status" value="2"/>
</dbReference>
<dbReference type="InterPro" id="IPR029787">
    <property type="entry name" value="Nucleotide_cyclase"/>
</dbReference>
<dbReference type="InterPro" id="IPR050697">
    <property type="entry name" value="Adenylyl/Guanylyl_Cyclase_3/4"/>
</dbReference>
<dbReference type="EMBL" id="LSYV01000051">
    <property type="protein sequence ID" value="KXZ45803.1"/>
    <property type="molecule type" value="Genomic_DNA"/>
</dbReference>
<reference evidence="3" key="1">
    <citation type="journal article" date="2016" name="Nat. Commun.">
        <title>The Gonium pectorale genome demonstrates co-option of cell cycle regulation during the evolution of multicellularity.</title>
        <authorList>
            <person name="Hanschen E.R."/>
            <person name="Marriage T.N."/>
            <person name="Ferris P.J."/>
            <person name="Hamaji T."/>
            <person name="Toyoda A."/>
            <person name="Fujiyama A."/>
            <person name="Neme R."/>
            <person name="Noguchi H."/>
            <person name="Minakuchi Y."/>
            <person name="Suzuki M."/>
            <person name="Kawai-Toyooka H."/>
            <person name="Smith D.R."/>
            <person name="Sparks H."/>
            <person name="Anderson J."/>
            <person name="Bakaric R."/>
            <person name="Luria V."/>
            <person name="Karger A."/>
            <person name="Kirschner M.W."/>
            <person name="Durand P.M."/>
            <person name="Michod R.E."/>
            <person name="Nozaki H."/>
            <person name="Olson B.J."/>
        </authorList>
    </citation>
    <scope>NUCLEOTIDE SEQUENCE [LARGE SCALE GENOMIC DNA]</scope>
    <source>
        <strain evidence="3">NIES-2863</strain>
    </source>
</reference>
<organism evidence="2 3">
    <name type="scientific">Gonium pectorale</name>
    <name type="common">Green alga</name>
    <dbReference type="NCBI Taxonomy" id="33097"/>
    <lineage>
        <taxon>Eukaryota</taxon>
        <taxon>Viridiplantae</taxon>
        <taxon>Chlorophyta</taxon>
        <taxon>core chlorophytes</taxon>
        <taxon>Chlorophyceae</taxon>
        <taxon>CS clade</taxon>
        <taxon>Chlamydomonadales</taxon>
        <taxon>Volvocaceae</taxon>
        <taxon>Gonium</taxon>
    </lineage>
</organism>
<sequence>MLISLSTVEGSTELWEWDTDLMAAAIDLHDHTLRSQMSKWYGYEVQTEGDAFLMAFHEPADAVGWCITTQLALLNADWDRELFRHHKACIETLESLQPSSQAPSTHMGNLSTTGPAGQPSAGQQPAAASGVGVLAVRGAAVNGGEQAGIIIGPPLGGNSGMSSVKAVTPPRMSASGADEVAGPGGGPALGLGLSSALPAGSSGTVPTAGGGLGWPDDSKLLRPQANGGKPLPQQQQQDMTFGGVAAAAEFADWTRYTRLQVLFRGLRVRMGVATGVTDAITSHAITQRMEYSGEVYRRVQAVADLPERGAGLF</sequence>
<comment type="caution">
    <text evidence="2">The sequence shown here is derived from an EMBL/GenBank/DDBJ whole genome shotgun (WGS) entry which is preliminary data.</text>
</comment>
<feature type="region of interest" description="Disordered" evidence="1">
    <location>
        <begin position="96"/>
        <end position="125"/>
    </location>
</feature>
<feature type="region of interest" description="Disordered" evidence="1">
    <location>
        <begin position="202"/>
        <end position="235"/>
    </location>
</feature>
<protein>
    <submittedName>
        <fullName evidence="2">Uncharacterized protein</fullName>
    </submittedName>
</protein>
<evidence type="ECO:0000313" key="2">
    <source>
        <dbReference type="EMBL" id="KXZ45803.1"/>
    </source>
</evidence>
<name>A0A150G7Q6_GONPE</name>
<evidence type="ECO:0000256" key="1">
    <source>
        <dbReference type="SAM" id="MobiDB-lite"/>
    </source>
</evidence>
<dbReference type="OrthoDB" id="552043at2759"/>
<dbReference type="PANTHER" id="PTHR43081">
    <property type="entry name" value="ADENYLATE CYCLASE, TERMINAL-DIFFERENTIATION SPECIFIC-RELATED"/>
    <property type="match status" value="1"/>
</dbReference>
<keyword evidence="3" id="KW-1185">Reference proteome</keyword>
<dbReference type="AlphaFoldDB" id="A0A150G7Q6"/>
<feature type="compositionally biased region" description="Polar residues" evidence="1">
    <location>
        <begin position="96"/>
        <end position="113"/>
    </location>
</feature>